<name>A0A0E9V3Y3_ANGAN</name>
<reference evidence="1" key="2">
    <citation type="journal article" date="2015" name="Fish Shellfish Immunol.">
        <title>Early steps in the European eel (Anguilla anguilla)-Vibrio vulnificus interaction in the gills: Role of the RtxA13 toxin.</title>
        <authorList>
            <person name="Callol A."/>
            <person name="Pajuelo D."/>
            <person name="Ebbesson L."/>
            <person name="Teles M."/>
            <person name="MacKenzie S."/>
            <person name="Amaro C."/>
        </authorList>
    </citation>
    <scope>NUCLEOTIDE SEQUENCE</scope>
</reference>
<protein>
    <submittedName>
        <fullName evidence="1">Uncharacterized protein</fullName>
    </submittedName>
</protein>
<organism evidence="1">
    <name type="scientific">Anguilla anguilla</name>
    <name type="common">European freshwater eel</name>
    <name type="synonym">Muraena anguilla</name>
    <dbReference type="NCBI Taxonomy" id="7936"/>
    <lineage>
        <taxon>Eukaryota</taxon>
        <taxon>Metazoa</taxon>
        <taxon>Chordata</taxon>
        <taxon>Craniata</taxon>
        <taxon>Vertebrata</taxon>
        <taxon>Euteleostomi</taxon>
        <taxon>Actinopterygii</taxon>
        <taxon>Neopterygii</taxon>
        <taxon>Teleostei</taxon>
        <taxon>Anguilliformes</taxon>
        <taxon>Anguillidae</taxon>
        <taxon>Anguilla</taxon>
    </lineage>
</organism>
<dbReference type="EMBL" id="GBXM01035856">
    <property type="protein sequence ID" value="JAH72721.1"/>
    <property type="molecule type" value="Transcribed_RNA"/>
</dbReference>
<sequence>MTAQWYKQLNVQCMVKYPFRAIFCPYQ</sequence>
<evidence type="ECO:0000313" key="1">
    <source>
        <dbReference type="EMBL" id="JAH72721.1"/>
    </source>
</evidence>
<accession>A0A0E9V3Y3</accession>
<proteinExistence type="predicted"/>
<reference evidence="1" key="1">
    <citation type="submission" date="2014-11" db="EMBL/GenBank/DDBJ databases">
        <authorList>
            <person name="Amaro Gonzalez C."/>
        </authorList>
    </citation>
    <scope>NUCLEOTIDE SEQUENCE</scope>
</reference>
<dbReference type="AlphaFoldDB" id="A0A0E9V3Y3"/>